<dbReference type="Gene3D" id="1.10.8.270">
    <property type="entry name" value="putative rabgap domain of human tbc1 domain family member 14 like domains"/>
    <property type="match status" value="1"/>
</dbReference>
<keyword evidence="4" id="KW-1185">Reference proteome</keyword>
<dbReference type="PANTHER" id="PTHR22957">
    <property type="entry name" value="TBC1 DOMAIN FAMILY MEMBER GTPASE-ACTIVATING PROTEIN"/>
    <property type="match status" value="1"/>
</dbReference>
<feature type="region of interest" description="Disordered" evidence="1">
    <location>
        <begin position="243"/>
        <end position="301"/>
    </location>
</feature>
<dbReference type="SMART" id="SM00164">
    <property type="entry name" value="TBC"/>
    <property type="match status" value="1"/>
</dbReference>
<comment type="caution">
    <text evidence="3">The sequence shown here is derived from an EMBL/GenBank/DDBJ whole genome shotgun (WGS) entry which is preliminary data.</text>
</comment>
<evidence type="ECO:0000256" key="1">
    <source>
        <dbReference type="SAM" id="MobiDB-lite"/>
    </source>
</evidence>
<dbReference type="InterPro" id="IPR035969">
    <property type="entry name" value="Rab-GAP_TBC_sf"/>
</dbReference>
<dbReference type="SUPFAM" id="SSF47923">
    <property type="entry name" value="Ypt/Rab-GAP domain of gyp1p"/>
    <property type="match status" value="2"/>
</dbReference>
<feature type="region of interest" description="Disordered" evidence="1">
    <location>
        <begin position="21"/>
        <end position="48"/>
    </location>
</feature>
<evidence type="ECO:0000313" key="3">
    <source>
        <dbReference type="EMBL" id="KAL3689458.1"/>
    </source>
</evidence>
<evidence type="ECO:0000259" key="2">
    <source>
        <dbReference type="PROSITE" id="PS50086"/>
    </source>
</evidence>
<gene>
    <name evidence="3" type="ORF">R1sor_015767</name>
</gene>
<organism evidence="3 4">
    <name type="scientific">Riccia sorocarpa</name>
    <dbReference type="NCBI Taxonomy" id="122646"/>
    <lineage>
        <taxon>Eukaryota</taxon>
        <taxon>Viridiplantae</taxon>
        <taxon>Streptophyta</taxon>
        <taxon>Embryophyta</taxon>
        <taxon>Marchantiophyta</taxon>
        <taxon>Marchantiopsida</taxon>
        <taxon>Marchantiidae</taxon>
        <taxon>Marchantiales</taxon>
        <taxon>Ricciaceae</taxon>
        <taxon>Riccia</taxon>
    </lineage>
</organism>
<dbReference type="PANTHER" id="PTHR22957:SF456">
    <property type="entry name" value="YPT_RAB-GAP DOMAIN OF GYP1P SUPERFAMILY PROTEIN"/>
    <property type="match status" value="1"/>
</dbReference>
<evidence type="ECO:0000313" key="4">
    <source>
        <dbReference type="Proteomes" id="UP001633002"/>
    </source>
</evidence>
<dbReference type="InterPro" id="IPR000195">
    <property type="entry name" value="Rab-GAP-TBC_dom"/>
</dbReference>
<name>A0ABD3HDH3_9MARC</name>
<feature type="domain" description="Rab-GAP TBC" evidence="2">
    <location>
        <begin position="389"/>
        <end position="550"/>
    </location>
</feature>
<dbReference type="Pfam" id="PF00566">
    <property type="entry name" value="RabGAP-TBC"/>
    <property type="match status" value="1"/>
</dbReference>
<protein>
    <recommendedName>
        <fullName evidence="2">Rab-GAP TBC domain-containing protein</fullName>
    </recommendedName>
</protein>
<dbReference type="FunFam" id="1.10.8.270:FF:000021">
    <property type="entry name" value="Ypt/Rab-GAP domain of gyp1p superfamily protein"/>
    <property type="match status" value="1"/>
</dbReference>
<sequence length="783" mass="87891">MSADWDASPWSCAGAIGQKSKAASVAQEDPASTPSFALPPLRSPKRTAKSLKPEKWRAAFDHEGRPVGFQKLLKIIALGGVDQSIRAEVWEFLLGCYALGTTAEYREELRAARRERYQRLIEQCQHMHPSIGTGSLAYTVGTKVMDVRIMSKDSARKEAKLVHLEVQEAAKEKVTVRSSAKEETSSPIFDVSGPIDVPSNQVTGELDSLFGYSGPSHVSAAPARVDSRHEDLFGMPVTNLFADREEAEAREETEAREDTLDDTSTSFGREHLPGQVDSDSAGEPEPGFRSGRDVNGTAAETKPKRIFAADVGPLSWPAGSMKRIKSRLVRDRRKKERAMKIGDSTRGVMTDVHRQSRKHPRNLQQSCPPVREDSVESETPEDPVVALGQNANEERVAEWLWILHKIVVDVVRTDRHLEFYGDVKNMARMSDILAVHAWIDPATGYCQGMSDLLSPFIVLFEDDADAFWCFESLLLRVRQNFQMEGPVGVMKQLEALPKIMEVADPQVYRHLCAIGADNFLFAFRMLLVLFRRELSFGESLGLWEMMWAADFNQAMVWALEYSCLDALVLNMPEVDSFSPERRSDNTGCDDSNKVEVVSPYGCSPRQDFSPGRASPSPSSFGGNFLARSPFCGLRPGNLLTKNRRRIPTVRNIIGRNGDEELAVFCVAAILVQNRSKLLKEIHSMDDAIKLFNDMDLTVRVHSSMHTAIKLRKKYRSRVKLREYMICPCSSLLILISSVCSRRRSCNWCLLGLKRRWTTNRSLFSSRLSELSDARRIFGVFKMD</sequence>
<accession>A0ABD3HDH3</accession>
<reference evidence="3 4" key="1">
    <citation type="submission" date="2024-09" db="EMBL/GenBank/DDBJ databases">
        <title>Chromosome-scale assembly of Riccia sorocarpa.</title>
        <authorList>
            <person name="Paukszto L."/>
        </authorList>
    </citation>
    <scope>NUCLEOTIDE SEQUENCE [LARGE SCALE GENOMIC DNA]</scope>
    <source>
        <strain evidence="3">LP-2024</strain>
        <tissue evidence="3">Aerial parts of the thallus</tissue>
    </source>
</reference>
<dbReference type="Proteomes" id="UP001633002">
    <property type="component" value="Unassembled WGS sequence"/>
</dbReference>
<feature type="region of interest" description="Disordered" evidence="1">
    <location>
        <begin position="351"/>
        <end position="382"/>
    </location>
</feature>
<dbReference type="AlphaFoldDB" id="A0ABD3HDH3"/>
<dbReference type="Gene3D" id="1.10.472.80">
    <property type="entry name" value="Ypt/Rab-GAP domain of gyp1p, domain 3"/>
    <property type="match status" value="1"/>
</dbReference>
<dbReference type="EMBL" id="JBJQOH010000004">
    <property type="protein sequence ID" value="KAL3689458.1"/>
    <property type="molecule type" value="Genomic_DNA"/>
</dbReference>
<proteinExistence type="predicted"/>
<dbReference type="PROSITE" id="PS50086">
    <property type="entry name" value="TBC_RABGAP"/>
    <property type="match status" value="1"/>
</dbReference>